<proteinExistence type="predicted"/>
<dbReference type="AlphaFoldDB" id="A0A5E8AF29"/>
<name>A0A5E8AF29_9SPHN</name>
<sequence length="70" mass="8340">MKPTCLRRRLFQFWLESLDWHDNQTDPRRTQRHQSNELDYTAPLECRSDAFLLSLYAIRVHSGRGRCCSG</sequence>
<evidence type="ECO:0000313" key="1">
    <source>
        <dbReference type="EMBL" id="VVT29829.1"/>
    </source>
</evidence>
<gene>
    <name evidence="1" type="ORF">SPHINGO391_510182</name>
</gene>
<accession>A0A5E8AF29</accession>
<reference evidence="1 2" key="1">
    <citation type="submission" date="2019-09" db="EMBL/GenBank/DDBJ databases">
        <authorList>
            <person name="Dittami M. S."/>
        </authorList>
    </citation>
    <scope>NUCLEOTIDE SEQUENCE [LARGE SCALE GENOMIC DNA]</scope>
    <source>
        <strain evidence="1">SPHINGO391</strain>
    </source>
</reference>
<protein>
    <submittedName>
        <fullName evidence="1">Uncharacterized protein</fullName>
    </submittedName>
</protein>
<dbReference type="Proteomes" id="UP000326857">
    <property type="component" value="Unassembled WGS sequence"/>
</dbReference>
<dbReference type="EMBL" id="CABVLI010000047">
    <property type="protein sequence ID" value="VVT29829.1"/>
    <property type="molecule type" value="Genomic_DNA"/>
</dbReference>
<organism evidence="1 2">
    <name type="scientific">Sphingomonas aurantiaca</name>
    <dbReference type="NCBI Taxonomy" id="185949"/>
    <lineage>
        <taxon>Bacteria</taxon>
        <taxon>Pseudomonadati</taxon>
        <taxon>Pseudomonadota</taxon>
        <taxon>Alphaproteobacteria</taxon>
        <taxon>Sphingomonadales</taxon>
        <taxon>Sphingomonadaceae</taxon>
        <taxon>Sphingomonas</taxon>
    </lineage>
</organism>
<evidence type="ECO:0000313" key="2">
    <source>
        <dbReference type="Proteomes" id="UP000326857"/>
    </source>
</evidence>